<evidence type="ECO:0000256" key="1">
    <source>
        <dbReference type="SAM" id="Phobius"/>
    </source>
</evidence>
<keyword evidence="3" id="KW-1185">Reference proteome</keyword>
<reference evidence="2 3" key="1">
    <citation type="submission" date="2020-01" db="EMBL/GenBank/DDBJ databases">
        <title>Kibdelosporangium persica a novel Actinomycetes from a hot desert in Iran.</title>
        <authorList>
            <person name="Safaei N."/>
            <person name="Zaburannyi N."/>
            <person name="Mueller R."/>
            <person name="Wink J."/>
        </authorList>
    </citation>
    <scope>NUCLEOTIDE SEQUENCE [LARGE SCALE GENOMIC DNA]</scope>
    <source>
        <strain evidence="2 3">4NS15</strain>
    </source>
</reference>
<evidence type="ECO:0000313" key="3">
    <source>
        <dbReference type="Proteomes" id="UP000763557"/>
    </source>
</evidence>
<feature type="transmembrane region" description="Helical" evidence="1">
    <location>
        <begin position="36"/>
        <end position="58"/>
    </location>
</feature>
<keyword evidence="1" id="KW-1133">Transmembrane helix</keyword>
<proteinExistence type="predicted"/>
<dbReference type="Proteomes" id="UP000763557">
    <property type="component" value="Unassembled WGS sequence"/>
</dbReference>
<dbReference type="EMBL" id="JAAATY010000004">
    <property type="protein sequence ID" value="NRN64514.1"/>
    <property type="molecule type" value="Genomic_DNA"/>
</dbReference>
<gene>
    <name evidence="2" type="ORF">GC106_17200</name>
</gene>
<keyword evidence="1" id="KW-0472">Membrane</keyword>
<sequence length="106" mass="11198">MAGPGRKVDTLVGPRGSSGRSLGRVGFVALGTMRKVVSALGILLLLVGISGTIDHLFYQPFFGFVLNSVNRWVIPNIDFLAGYELYANLTVAVVGAALAIAAYRSD</sequence>
<accession>A0ABX2F037</accession>
<feature type="transmembrane region" description="Helical" evidence="1">
    <location>
        <begin position="85"/>
        <end position="103"/>
    </location>
</feature>
<organism evidence="2 3">
    <name type="scientific">Kibdelosporangium persicum</name>
    <dbReference type="NCBI Taxonomy" id="2698649"/>
    <lineage>
        <taxon>Bacteria</taxon>
        <taxon>Bacillati</taxon>
        <taxon>Actinomycetota</taxon>
        <taxon>Actinomycetes</taxon>
        <taxon>Pseudonocardiales</taxon>
        <taxon>Pseudonocardiaceae</taxon>
        <taxon>Kibdelosporangium</taxon>
    </lineage>
</organism>
<protein>
    <submittedName>
        <fullName evidence="2">Uncharacterized protein</fullName>
    </submittedName>
</protein>
<keyword evidence="1" id="KW-0812">Transmembrane</keyword>
<comment type="caution">
    <text evidence="2">The sequence shown here is derived from an EMBL/GenBank/DDBJ whole genome shotgun (WGS) entry which is preliminary data.</text>
</comment>
<name>A0ABX2F037_9PSEU</name>
<evidence type="ECO:0000313" key="2">
    <source>
        <dbReference type="EMBL" id="NRN64514.1"/>
    </source>
</evidence>